<organism evidence="6 7">
    <name type="scientific">Ceratodon purpureus</name>
    <name type="common">Fire moss</name>
    <name type="synonym">Dicranum purpureum</name>
    <dbReference type="NCBI Taxonomy" id="3225"/>
    <lineage>
        <taxon>Eukaryota</taxon>
        <taxon>Viridiplantae</taxon>
        <taxon>Streptophyta</taxon>
        <taxon>Embryophyta</taxon>
        <taxon>Bryophyta</taxon>
        <taxon>Bryophytina</taxon>
        <taxon>Bryopsida</taxon>
        <taxon>Dicranidae</taxon>
        <taxon>Pseudoditrichales</taxon>
        <taxon>Ditrichaceae</taxon>
        <taxon>Ceratodon</taxon>
    </lineage>
</organism>
<keyword evidence="2" id="KW-0813">Transport</keyword>
<evidence type="ECO:0000256" key="1">
    <source>
        <dbReference type="ARBA" id="ARBA00010578"/>
    </source>
</evidence>
<feature type="compositionally biased region" description="Low complexity" evidence="4">
    <location>
        <begin position="88"/>
        <end position="101"/>
    </location>
</feature>
<dbReference type="Proteomes" id="UP000822688">
    <property type="component" value="Chromosome V"/>
</dbReference>
<dbReference type="PANTHER" id="PTHR13043:SF1">
    <property type="entry name" value="EXOCYST COMPLEX COMPONENT 2"/>
    <property type="match status" value="1"/>
</dbReference>
<gene>
    <name evidence="6" type="ORF">KC19_VG334500</name>
</gene>
<dbReference type="SUPFAM" id="SSF74788">
    <property type="entry name" value="Cullin repeat-like"/>
    <property type="match status" value="1"/>
</dbReference>
<sequence length="1242" mass="138457">MREDDEEEELLQRALAEQAAREVSYQRPGNHPPPSVSSAASGPPRREPPRTVKHALPTPVRGGPPRREAPQTEANGPPRREPPKVNGAPAVAPPRRQAPVVKPMPPVDDDDESDVEMLSLSSDEEDENPSQGRRAMVVGNQQLRSQGAALDEDDDLWDENDEEPQNWGGVDQAELARRVREMRETRTAPTTYAPATRLRKSTNIVDAPTRAEDFVDPLGLGVIDIKSLTLIPKDKLGGHPSTTDKGSDRGRGLLKGKKDGMKAGRDETDEDNDQPELPVVKDHATREKVIYHSEKFEPKFFLARIHQNTSAHDLEAAGDALKRDLQSRKEQLKKLVKENFDCFISCKNTIDDIHLKLQQIESAKEGTGTVHLNNAIGEVDVVAKRAFAPLLERQAQVERIRSVQGMLQRFRTLFNLPSMIRANISKGEYDLAIREYKKAKSLVLYSHVGILSRVLEEVDKIVQEFKEMLYKKMEDPHIEIAQLENTIRLLLELEPDSDPVWHYLTIQDRRIRGLLEGCTLEHDARMDALHGRVRERVQSDARWKQLQRESNKASDVDFNLLLGSNDKEHDRGSLKESTGNESDALLGRLIRRLTAVVVTHLPSFWRLAISIFNGKFAKLTSGSLGMRKSGNVLNNESGQYPFEEVAESKFTSHSLDEVVTMVDCIISLYESKVQTAFFALAEANVLRPYMREGVAEISKACIALEGKDCAPASAFQMLLVLRTEVTRVFVLRLCALMHAATTELVNDEDWIPVATVERGGSPFTISSIPLRFRDMLESSMEHLIEMLDRLKRESPEHDDMVNQLHQMQDNVHYTFFECFLTLAENLEKLAFELSRTSQLDESAETDMDQEQPGPERFMGLIAGNEVTSNHQRFLMVLSNAGFCNSHLLPELSRKYQHVWSYAGMEETKGVGPGGSHVTAEEAASSLSALEEKILNQYNYAKATSVGTAAAAYLLDDGTQWSASPPVKGIRDAVVELLHPLVSVHAEVYAGAKPFVEKVINHLAEGLLEALLNVFTENKTKVLKSLDVQGYCQLMLEVEYIEAVLGGYLTPPAREAALHLRDLLLDRVLETVGDISEPGLRRSTRSSDDGTEDRGSIVSISQEDIQILVRQVFGDFLPNELKRTRVNVFCFRDALLNSDLQGRRTISNQQRTRSSGVPGALKTRHRRKNSASSLTDSESGKPASALPPLSPYGGYASSEVGSDGGIADLRSRGSSNATDRYSRGQSDLRRTTQRPASRIFHDG</sequence>
<feature type="compositionally biased region" description="Basic and acidic residues" evidence="4">
    <location>
        <begin position="1219"/>
        <end position="1229"/>
    </location>
</feature>
<feature type="compositionally biased region" description="Polar residues" evidence="4">
    <location>
        <begin position="1144"/>
        <end position="1154"/>
    </location>
</feature>
<dbReference type="GO" id="GO:0006887">
    <property type="term" value="P:exocytosis"/>
    <property type="evidence" value="ECO:0007669"/>
    <property type="project" value="UniProtKB-KW"/>
</dbReference>
<evidence type="ECO:0000313" key="6">
    <source>
        <dbReference type="EMBL" id="KAG0575300.1"/>
    </source>
</evidence>
<feature type="region of interest" description="Disordered" evidence="4">
    <location>
        <begin position="17"/>
        <end position="172"/>
    </location>
</feature>
<accession>A0A8T0HW34</accession>
<dbReference type="GO" id="GO:0000145">
    <property type="term" value="C:exocyst"/>
    <property type="evidence" value="ECO:0007669"/>
    <property type="project" value="InterPro"/>
</dbReference>
<evidence type="ECO:0000313" key="7">
    <source>
        <dbReference type="Proteomes" id="UP000822688"/>
    </source>
</evidence>
<dbReference type="InterPro" id="IPR016159">
    <property type="entry name" value="Cullin_repeat-like_dom_sf"/>
</dbReference>
<keyword evidence="7" id="KW-1185">Reference proteome</keyword>
<dbReference type="EMBL" id="CM026426">
    <property type="protein sequence ID" value="KAG0575300.1"/>
    <property type="molecule type" value="Genomic_DNA"/>
</dbReference>
<feature type="domain" description="Exocyst complex component EXOC2/Sec5 N-terminal" evidence="5">
    <location>
        <begin position="270"/>
        <end position="1130"/>
    </location>
</feature>
<feature type="compositionally biased region" description="Acidic residues" evidence="4">
    <location>
        <begin position="150"/>
        <end position="164"/>
    </location>
</feature>
<dbReference type="InterPro" id="IPR039481">
    <property type="entry name" value="EXOC2/Sec5_N_dom"/>
</dbReference>
<feature type="region of interest" description="Disordered" evidence="4">
    <location>
        <begin position="232"/>
        <end position="277"/>
    </location>
</feature>
<comment type="caution">
    <text evidence="6">The sequence shown here is derived from an EMBL/GenBank/DDBJ whole genome shotgun (WGS) entry which is preliminary data.</text>
</comment>
<feature type="region of interest" description="Disordered" evidence="4">
    <location>
        <begin position="1144"/>
        <end position="1242"/>
    </location>
</feature>
<evidence type="ECO:0000256" key="2">
    <source>
        <dbReference type="ARBA" id="ARBA00022448"/>
    </source>
</evidence>
<feature type="compositionally biased region" description="Basic and acidic residues" evidence="4">
    <location>
        <begin position="245"/>
        <end position="266"/>
    </location>
</feature>
<dbReference type="PANTHER" id="PTHR13043">
    <property type="entry name" value="EXOCYST COMPLEX COMPONENT SEC5"/>
    <property type="match status" value="1"/>
</dbReference>
<dbReference type="AlphaFoldDB" id="A0A8T0HW34"/>
<name>A0A8T0HW34_CERPU</name>
<keyword evidence="3" id="KW-0268">Exocytosis</keyword>
<evidence type="ECO:0000256" key="3">
    <source>
        <dbReference type="ARBA" id="ARBA00022483"/>
    </source>
</evidence>
<evidence type="ECO:0000256" key="4">
    <source>
        <dbReference type="SAM" id="MobiDB-lite"/>
    </source>
</evidence>
<dbReference type="InterPro" id="IPR029175">
    <property type="entry name" value="EXOC2/Sec5"/>
</dbReference>
<reference evidence="6" key="1">
    <citation type="submission" date="2020-06" db="EMBL/GenBank/DDBJ databases">
        <title>WGS assembly of Ceratodon purpureus strain R40.</title>
        <authorList>
            <person name="Carey S.B."/>
            <person name="Jenkins J."/>
            <person name="Shu S."/>
            <person name="Lovell J.T."/>
            <person name="Sreedasyam A."/>
            <person name="Maumus F."/>
            <person name="Tiley G.P."/>
            <person name="Fernandez-Pozo N."/>
            <person name="Barry K."/>
            <person name="Chen C."/>
            <person name="Wang M."/>
            <person name="Lipzen A."/>
            <person name="Daum C."/>
            <person name="Saski C.A."/>
            <person name="Payton A.C."/>
            <person name="Mcbreen J.C."/>
            <person name="Conrad R.E."/>
            <person name="Kollar L.M."/>
            <person name="Olsson S."/>
            <person name="Huttunen S."/>
            <person name="Landis J.B."/>
            <person name="Wickett N.J."/>
            <person name="Johnson M.G."/>
            <person name="Rensing S.A."/>
            <person name="Grimwood J."/>
            <person name="Schmutz J."/>
            <person name="Mcdaniel S.F."/>
        </authorList>
    </citation>
    <scope>NUCLEOTIDE SEQUENCE</scope>
    <source>
        <strain evidence="6">R40</strain>
    </source>
</reference>
<comment type="similarity">
    <text evidence="1">Belongs to the SEC5 family.</text>
</comment>
<dbReference type="Pfam" id="PF15469">
    <property type="entry name" value="Sec5"/>
    <property type="match status" value="1"/>
</dbReference>
<evidence type="ECO:0000259" key="5">
    <source>
        <dbReference type="Pfam" id="PF15469"/>
    </source>
</evidence>
<protein>
    <recommendedName>
        <fullName evidence="5">Exocyst complex component EXOC2/Sec5 N-terminal domain-containing protein</fullName>
    </recommendedName>
</protein>
<proteinExistence type="inferred from homology"/>
<dbReference type="GO" id="GO:0006893">
    <property type="term" value="P:Golgi to plasma membrane transport"/>
    <property type="evidence" value="ECO:0007669"/>
    <property type="project" value="InterPro"/>
</dbReference>